<comment type="caution">
    <text evidence="11">The sequence shown here is derived from an EMBL/GenBank/DDBJ whole genome shotgun (WGS) entry which is preliminary data.</text>
</comment>
<evidence type="ECO:0000259" key="9">
    <source>
        <dbReference type="PROSITE" id="PS50011"/>
    </source>
</evidence>
<dbReference type="Pfam" id="PF00069">
    <property type="entry name" value="Pkinase"/>
    <property type="match status" value="1"/>
</dbReference>
<keyword evidence="4 7" id="KW-0547">Nucleotide-binding</keyword>
<dbReference type="SMART" id="SM00220">
    <property type="entry name" value="S_TKc"/>
    <property type="match status" value="1"/>
</dbReference>
<proteinExistence type="inferred from homology"/>
<evidence type="ECO:0000259" key="10">
    <source>
        <dbReference type="PROSITE" id="PS51285"/>
    </source>
</evidence>
<dbReference type="PROSITE" id="PS00107">
    <property type="entry name" value="PROTEIN_KINASE_ATP"/>
    <property type="match status" value="1"/>
</dbReference>
<evidence type="ECO:0000256" key="2">
    <source>
        <dbReference type="ARBA" id="ARBA00022553"/>
    </source>
</evidence>
<dbReference type="PROSITE" id="PS50011">
    <property type="entry name" value="PROTEIN_KINASE_DOM"/>
    <property type="match status" value="1"/>
</dbReference>
<evidence type="ECO:0000256" key="3">
    <source>
        <dbReference type="ARBA" id="ARBA00022679"/>
    </source>
</evidence>
<reference evidence="11" key="1">
    <citation type="submission" date="2023-07" db="EMBL/GenBank/DDBJ databases">
        <authorList>
            <consortium name="AG Swart"/>
            <person name="Singh M."/>
            <person name="Singh A."/>
            <person name="Seah K."/>
            <person name="Emmerich C."/>
        </authorList>
    </citation>
    <scope>NUCLEOTIDE SEQUENCE</scope>
    <source>
        <strain evidence="11">DP1</strain>
    </source>
</reference>
<sequence>MGNCCETTQLSSKKRKESCRSISEFLEVIDKDGFKTSHYLSQNTADTSEETHEDLSKYEVHKLIGRGSYAKVFLVSRTNTGEKYAMKVLRKCEMECKRDVKRVFIEKDIIRHLDHPFIVKLYSTFQTKDKAYFIMDLLNGGDLYAHITQFGKFKESKARFYAAEIILALEHLHKNKIIYRDLKPQNIVIDSDGHIKLADFGLAKTNFKQDQENTICGTMKYIAPETIGGGKYTFTIDWWSLGIIIYRMLTGQLPHPTSANSKIPKYIINHKLPFKKELLTKNAYNLVTKLCERDPELRLGALGVDEIKEHPFFKNINWTKLYKKEVKPPYKPRKGVVTCGDLRGGLEDTKIKRSQKKGKNFHKEHFVNFSFASPELRGNYISEFDDFEESKY</sequence>
<dbReference type="InterPro" id="IPR045270">
    <property type="entry name" value="STKc_AGC"/>
</dbReference>
<keyword evidence="1 8" id="KW-0723">Serine/threonine-protein kinase</keyword>
<keyword evidence="6 7" id="KW-0067">ATP-binding</keyword>
<feature type="domain" description="Protein kinase" evidence="9">
    <location>
        <begin position="58"/>
        <end position="313"/>
    </location>
</feature>
<evidence type="ECO:0000313" key="12">
    <source>
        <dbReference type="Proteomes" id="UP001295684"/>
    </source>
</evidence>
<dbReference type="InterPro" id="IPR011009">
    <property type="entry name" value="Kinase-like_dom_sf"/>
</dbReference>
<dbReference type="FunFam" id="1.10.510.10:FF:000008">
    <property type="entry name" value="Non-specific serine/threonine protein kinase"/>
    <property type="match status" value="1"/>
</dbReference>
<dbReference type="GO" id="GO:0005524">
    <property type="term" value="F:ATP binding"/>
    <property type="evidence" value="ECO:0007669"/>
    <property type="project" value="UniProtKB-UniRule"/>
</dbReference>
<evidence type="ECO:0000256" key="7">
    <source>
        <dbReference type="PROSITE-ProRule" id="PRU10141"/>
    </source>
</evidence>
<keyword evidence="12" id="KW-1185">Reference proteome</keyword>
<dbReference type="InterPro" id="IPR008271">
    <property type="entry name" value="Ser/Thr_kinase_AS"/>
</dbReference>
<dbReference type="GO" id="GO:0004674">
    <property type="term" value="F:protein serine/threonine kinase activity"/>
    <property type="evidence" value="ECO:0007669"/>
    <property type="project" value="UniProtKB-KW"/>
</dbReference>
<feature type="domain" description="AGC-kinase C-terminal" evidence="10">
    <location>
        <begin position="314"/>
        <end position="381"/>
    </location>
</feature>
<dbReference type="FunFam" id="3.30.200.20:FF:000042">
    <property type="entry name" value="Aurora kinase A"/>
    <property type="match status" value="1"/>
</dbReference>
<accession>A0AAD1X982</accession>
<dbReference type="PROSITE" id="PS00108">
    <property type="entry name" value="PROTEIN_KINASE_ST"/>
    <property type="match status" value="1"/>
</dbReference>
<dbReference type="InterPro" id="IPR017441">
    <property type="entry name" value="Protein_kinase_ATP_BS"/>
</dbReference>
<evidence type="ECO:0000256" key="4">
    <source>
        <dbReference type="ARBA" id="ARBA00022741"/>
    </source>
</evidence>
<dbReference type="SUPFAM" id="SSF56112">
    <property type="entry name" value="Protein kinase-like (PK-like)"/>
    <property type="match status" value="1"/>
</dbReference>
<evidence type="ECO:0000256" key="5">
    <source>
        <dbReference type="ARBA" id="ARBA00022777"/>
    </source>
</evidence>
<feature type="binding site" evidence="7">
    <location>
        <position position="87"/>
    </location>
    <ligand>
        <name>ATP</name>
        <dbReference type="ChEBI" id="CHEBI:30616"/>
    </ligand>
</feature>
<comment type="similarity">
    <text evidence="8">Belongs to the protein kinase superfamily.</text>
</comment>
<protein>
    <submittedName>
        <fullName evidence="11">Uncharacterized protein</fullName>
    </submittedName>
</protein>
<dbReference type="InterPro" id="IPR000719">
    <property type="entry name" value="Prot_kinase_dom"/>
</dbReference>
<dbReference type="Gene3D" id="3.30.200.20">
    <property type="entry name" value="Phosphorylase Kinase, domain 1"/>
    <property type="match status" value="1"/>
</dbReference>
<dbReference type="PROSITE" id="PS51285">
    <property type="entry name" value="AGC_KINASE_CTER"/>
    <property type="match status" value="1"/>
</dbReference>
<name>A0AAD1X982_EUPCR</name>
<evidence type="ECO:0000313" key="11">
    <source>
        <dbReference type="EMBL" id="CAI2363437.1"/>
    </source>
</evidence>
<organism evidence="11 12">
    <name type="scientific">Euplotes crassus</name>
    <dbReference type="NCBI Taxonomy" id="5936"/>
    <lineage>
        <taxon>Eukaryota</taxon>
        <taxon>Sar</taxon>
        <taxon>Alveolata</taxon>
        <taxon>Ciliophora</taxon>
        <taxon>Intramacronucleata</taxon>
        <taxon>Spirotrichea</taxon>
        <taxon>Hypotrichia</taxon>
        <taxon>Euplotida</taxon>
        <taxon>Euplotidae</taxon>
        <taxon>Moneuplotes</taxon>
    </lineage>
</organism>
<evidence type="ECO:0000256" key="1">
    <source>
        <dbReference type="ARBA" id="ARBA00022527"/>
    </source>
</evidence>
<dbReference type="EMBL" id="CAMPGE010004588">
    <property type="protein sequence ID" value="CAI2363437.1"/>
    <property type="molecule type" value="Genomic_DNA"/>
</dbReference>
<evidence type="ECO:0000256" key="6">
    <source>
        <dbReference type="ARBA" id="ARBA00022840"/>
    </source>
</evidence>
<evidence type="ECO:0000256" key="8">
    <source>
        <dbReference type="RuleBase" id="RU000304"/>
    </source>
</evidence>
<dbReference type="CDD" id="cd05123">
    <property type="entry name" value="STKc_AGC"/>
    <property type="match status" value="1"/>
</dbReference>
<dbReference type="Gene3D" id="1.10.510.10">
    <property type="entry name" value="Transferase(Phosphotransferase) domain 1"/>
    <property type="match status" value="1"/>
</dbReference>
<gene>
    <name evidence="11" type="ORF">ECRASSUSDP1_LOCUS4773</name>
</gene>
<dbReference type="PANTHER" id="PTHR24351">
    <property type="entry name" value="RIBOSOMAL PROTEIN S6 KINASE"/>
    <property type="match status" value="1"/>
</dbReference>
<dbReference type="AlphaFoldDB" id="A0AAD1X982"/>
<keyword evidence="3" id="KW-0808">Transferase</keyword>
<dbReference type="InterPro" id="IPR000961">
    <property type="entry name" value="AGC-kinase_C"/>
</dbReference>
<dbReference type="Proteomes" id="UP001295684">
    <property type="component" value="Unassembled WGS sequence"/>
</dbReference>
<keyword evidence="2" id="KW-0597">Phosphoprotein</keyword>
<keyword evidence="5" id="KW-0418">Kinase</keyword>